<evidence type="ECO:0000256" key="4">
    <source>
        <dbReference type="ARBA" id="ARBA00022989"/>
    </source>
</evidence>
<keyword evidence="8" id="KW-1185">Reference proteome</keyword>
<evidence type="ECO:0000256" key="6">
    <source>
        <dbReference type="RuleBase" id="RU367022"/>
    </source>
</evidence>
<dbReference type="Pfam" id="PF04145">
    <property type="entry name" value="Ctr"/>
    <property type="match status" value="2"/>
</dbReference>
<comment type="subcellular location">
    <subcellularLocation>
        <location evidence="6">Membrane</location>
        <topology evidence="6">Multi-pass membrane protein</topology>
    </subcellularLocation>
</comment>
<comment type="similarity">
    <text evidence="1 6">Belongs to the copper transporter (Ctr) (TC 1.A.56) family. SLC31A subfamily.</text>
</comment>
<reference evidence="7 8" key="1">
    <citation type="journal article" date="2023" name="BMC Biotechnol.">
        <title>Vitis rotundifolia cv Carlos genome sequencing.</title>
        <authorList>
            <person name="Huff M."/>
            <person name="Hulse-Kemp A."/>
            <person name="Scheffler B."/>
            <person name="Youngblood R."/>
            <person name="Simpson S."/>
            <person name="Babiker E."/>
            <person name="Staton M."/>
        </authorList>
    </citation>
    <scope>NUCLEOTIDE SEQUENCE [LARGE SCALE GENOMIC DNA]</scope>
    <source>
        <tissue evidence="7">Leaf</tissue>
    </source>
</reference>
<dbReference type="GO" id="GO:0005886">
    <property type="term" value="C:plasma membrane"/>
    <property type="evidence" value="ECO:0007669"/>
    <property type="project" value="TreeGrafter"/>
</dbReference>
<keyword evidence="6" id="KW-0813">Transport</keyword>
<keyword evidence="4 6" id="KW-1133">Transmembrane helix</keyword>
<dbReference type="InterPro" id="IPR007274">
    <property type="entry name" value="Cop_transporter"/>
</dbReference>
<protein>
    <recommendedName>
        <fullName evidence="6">Copper transport protein</fullName>
    </recommendedName>
</protein>
<evidence type="ECO:0000313" key="7">
    <source>
        <dbReference type="EMBL" id="KAJ9694843.1"/>
    </source>
</evidence>
<accession>A0AA38ZV14</accession>
<evidence type="ECO:0000256" key="1">
    <source>
        <dbReference type="ARBA" id="ARBA00006921"/>
    </source>
</evidence>
<name>A0AA38ZV14_VITRO</name>
<organism evidence="7 8">
    <name type="scientific">Vitis rotundifolia</name>
    <name type="common">Muscadine grape</name>
    <dbReference type="NCBI Taxonomy" id="103349"/>
    <lineage>
        <taxon>Eukaryota</taxon>
        <taxon>Viridiplantae</taxon>
        <taxon>Streptophyta</taxon>
        <taxon>Embryophyta</taxon>
        <taxon>Tracheophyta</taxon>
        <taxon>Spermatophyta</taxon>
        <taxon>Magnoliopsida</taxon>
        <taxon>eudicotyledons</taxon>
        <taxon>Gunneridae</taxon>
        <taxon>Pentapetalae</taxon>
        <taxon>rosids</taxon>
        <taxon>Vitales</taxon>
        <taxon>Vitaceae</taxon>
        <taxon>Viteae</taxon>
        <taxon>Vitis</taxon>
    </lineage>
</organism>
<gene>
    <name evidence="7" type="ORF">PVL29_010358</name>
</gene>
<evidence type="ECO:0000256" key="2">
    <source>
        <dbReference type="ARBA" id="ARBA00022692"/>
    </source>
</evidence>
<dbReference type="GO" id="GO:0005375">
    <property type="term" value="F:copper ion transmembrane transporter activity"/>
    <property type="evidence" value="ECO:0007669"/>
    <property type="project" value="UniProtKB-UniRule"/>
</dbReference>
<dbReference type="PANTHER" id="PTHR12483:SF85">
    <property type="entry name" value="COPPER TRANSPORT PROTEIN"/>
    <property type="match status" value="1"/>
</dbReference>
<evidence type="ECO:0000256" key="5">
    <source>
        <dbReference type="ARBA" id="ARBA00023136"/>
    </source>
</evidence>
<keyword evidence="6" id="KW-0406">Ion transport</keyword>
<evidence type="ECO:0000313" key="8">
    <source>
        <dbReference type="Proteomes" id="UP001168098"/>
    </source>
</evidence>
<comment type="caution">
    <text evidence="7">The sequence shown here is derived from an EMBL/GenBank/DDBJ whole genome shotgun (WGS) entry which is preliminary data.</text>
</comment>
<dbReference type="Proteomes" id="UP001168098">
    <property type="component" value="Unassembled WGS sequence"/>
</dbReference>
<keyword evidence="2 6" id="KW-0812">Transmembrane</keyword>
<dbReference type="PANTHER" id="PTHR12483">
    <property type="entry name" value="SOLUTE CARRIER FAMILY 31 COPPER TRANSPORTERS"/>
    <property type="match status" value="1"/>
</dbReference>
<evidence type="ECO:0000256" key="3">
    <source>
        <dbReference type="ARBA" id="ARBA00022796"/>
    </source>
</evidence>
<keyword evidence="5 6" id="KW-0472">Membrane</keyword>
<sequence>MSQHGGMDMPPSDDNMMMMMQNSFYWSKDAIILFSGWPNHSPFMYILALLFVFLLAVAVEVLSIPPTLKQGRIPTVAALTQTVVHALRMGLGYLVMLAVMSFNVGVLLVAIAGHAVGFLLNKYRALSAAPPPEALPLKISPLHSVCLDMYGYCMHLCTMPPKS</sequence>
<feature type="transmembrane region" description="Helical" evidence="6">
    <location>
        <begin position="93"/>
        <end position="120"/>
    </location>
</feature>
<dbReference type="AlphaFoldDB" id="A0AA38ZV14"/>
<dbReference type="EMBL" id="JARBHA010000008">
    <property type="protein sequence ID" value="KAJ9694843.1"/>
    <property type="molecule type" value="Genomic_DNA"/>
</dbReference>
<keyword evidence="6" id="KW-0186">Copper</keyword>
<keyword evidence="3 6" id="KW-0187">Copper transport</keyword>
<proteinExistence type="inferred from homology"/>